<dbReference type="InterPro" id="IPR004244">
    <property type="entry name" value="Transposase_22"/>
</dbReference>
<gene>
    <name evidence="2" type="ORF">KC01_LOCUS32335</name>
</gene>
<keyword evidence="3" id="KW-1185">Reference proteome</keyword>
<keyword evidence="1" id="KW-0175">Coiled coil</keyword>
<evidence type="ECO:0000256" key="1">
    <source>
        <dbReference type="SAM" id="Coils"/>
    </source>
</evidence>
<dbReference type="Gene3D" id="3.30.70.1820">
    <property type="entry name" value="L1 transposable element, RRM domain"/>
    <property type="match status" value="1"/>
</dbReference>
<evidence type="ECO:0000313" key="3">
    <source>
        <dbReference type="Proteomes" id="UP001497482"/>
    </source>
</evidence>
<name>A0AAV2LS93_KNICA</name>
<accession>A0AAV2LS93</accession>
<organism evidence="2 3">
    <name type="scientific">Knipowitschia caucasica</name>
    <name type="common">Caucasian dwarf goby</name>
    <name type="synonym">Pomatoschistus caucasicus</name>
    <dbReference type="NCBI Taxonomy" id="637954"/>
    <lineage>
        <taxon>Eukaryota</taxon>
        <taxon>Metazoa</taxon>
        <taxon>Chordata</taxon>
        <taxon>Craniata</taxon>
        <taxon>Vertebrata</taxon>
        <taxon>Euteleostomi</taxon>
        <taxon>Actinopterygii</taxon>
        <taxon>Neopterygii</taxon>
        <taxon>Teleostei</taxon>
        <taxon>Neoteleostei</taxon>
        <taxon>Acanthomorphata</taxon>
        <taxon>Gobiaria</taxon>
        <taxon>Gobiiformes</taxon>
        <taxon>Gobioidei</taxon>
        <taxon>Gobiidae</taxon>
        <taxon>Gobiinae</taxon>
        <taxon>Knipowitschia</taxon>
    </lineage>
</organism>
<reference evidence="2 3" key="1">
    <citation type="submission" date="2024-04" db="EMBL/GenBank/DDBJ databases">
        <authorList>
            <person name="Waldvogel A.-M."/>
            <person name="Schoenle A."/>
        </authorList>
    </citation>
    <scope>NUCLEOTIDE SEQUENCE [LARGE SCALE GENOMIC DNA]</scope>
</reference>
<dbReference type="PANTHER" id="PTHR11505">
    <property type="entry name" value="L1 TRANSPOSABLE ELEMENT-RELATED"/>
    <property type="match status" value="1"/>
</dbReference>
<dbReference type="Proteomes" id="UP001497482">
    <property type="component" value="Chromosome 4"/>
</dbReference>
<dbReference type="AlphaFoldDB" id="A0AAV2LS93"/>
<evidence type="ECO:0000313" key="2">
    <source>
        <dbReference type="EMBL" id="CAL1604904.1"/>
    </source>
</evidence>
<proteinExistence type="predicted"/>
<sequence>MPSLPCEEENASEEANEMASDHAALSTVDVALALQEIRQGNQALSHRMDIRTAEMNESISGLTGMLDGLTSCVTDVEDRIGAAEDQLADMSAELQKLIKDNTFLLDKVESLENYSRRNNIRIVNLREGCEGSDPVSFFANWLPNILGRDYFAKPLVIERAHRTLAPKPSAGEKPRAVLIRFLSYWNRENVLGIVANLTQANKSPILFEVGLQRLVDVVDKNR</sequence>
<dbReference type="EMBL" id="OZ035826">
    <property type="protein sequence ID" value="CAL1604904.1"/>
    <property type="molecule type" value="Genomic_DNA"/>
</dbReference>
<protein>
    <submittedName>
        <fullName evidence="2">Uncharacterized protein</fullName>
    </submittedName>
</protein>
<feature type="coiled-coil region" evidence="1">
    <location>
        <begin position="73"/>
        <end position="100"/>
    </location>
</feature>